<dbReference type="InterPro" id="IPR041816">
    <property type="entry name" value="Dbr1_N"/>
</dbReference>
<keyword evidence="6" id="KW-0507">mRNA processing</keyword>
<evidence type="ECO:0000256" key="3">
    <source>
        <dbReference type="ARBA" id="ARBA00001954"/>
    </source>
</evidence>
<evidence type="ECO:0000256" key="9">
    <source>
        <dbReference type="ARBA" id="ARBA00022833"/>
    </source>
</evidence>
<comment type="subcellular location">
    <subcellularLocation>
        <location evidence="4">Nucleus</location>
    </subcellularLocation>
</comment>
<comment type="similarity">
    <text evidence="5">Belongs to the lariat debranching enzyme family.</text>
</comment>
<dbReference type="HOGENOM" id="CLU_005893_1_0_1"/>
<evidence type="ECO:0000313" key="16">
    <source>
        <dbReference type="Proteomes" id="UP000027265"/>
    </source>
</evidence>
<dbReference type="InterPro" id="IPR007708">
    <property type="entry name" value="DBR1_C"/>
</dbReference>
<proteinExistence type="inferred from homology"/>
<dbReference type="FunCoup" id="A0A067PQP6">
    <property type="interactions" value="692"/>
</dbReference>
<keyword evidence="9" id="KW-0862">Zinc</keyword>
<dbReference type="STRING" id="933084.A0A067PQP6"/>
<comment type="cofactor">
    <cofactor evidence="2">
        <name>Zn(2+)</name>
        <dbReference type="ChEBI" id="CHEBI:29105"/>
    </cofactor>
</comment>
<dbReference type="SMART" id="SM01124">
    <property type="entry name" value="DBR1"/>
    <property type="match status" value="1"/>
</dbReference>
<keyword evidence="11" id="KW-0464">Manganese</keyword>
<reference evidence="16" key="1">
    <citation type="journal article" date="2014" name="Proc. Natl. Acad. Sci. U.S.A.">
        <title>Extensive sampling of basidiomycete genomes demonstrates inadequacy of the white-rot/brown-rot paradigm for wood decay fungi.</title>
        <authorList>
            <person name="Riley R."/>
            <person name="Salamov A.A."/>
            <person name="Brown D.W."/>
            <person name="Nagy L.G."/>
            <person name="Floudas D."/>
            <person name="Held B.W."/>
            <person name="Levasseur A."/>
            <person name="Lombard V."/>
            <person name="Morin E."/>
            <person name="Otillar R."/>
            <person name="Lindquist E.A."/>
            <person name="Sun H."/>
            <person name="LaButti K.M."/>
            <person name="Schmutz J."/>
            <person name="Jabbour D."/>
            <person name="Luo H."/>
            <person name="Baker S.E."/>
            <person name="Pisabarro A.G."/>
            <person name="Walton J.D."/>
            <person name="Blanchette R.A."/>
            <person name="Henrissat B."/>
            <person name="Martin F."/>
            <person name="Cullen D."/>
            <person name="Hibbett D.S."/>
            <person name="Grigoriev I.V."/>
        </authorList>
    </citation>
    <scope>NUCLEOTIDE SEQUENCE [LARGE SCALE GENOMIC DNA]</scope>
    <source>
        <strain evidence="16">MUCL 33604</strain>
    </source>
</reference>
<feature type="region of interest" description="Disordered" evidence="13">
    <location>
        <begin position="265"/>
        <end position="315"/>
    </location>
</feature>
<organism evidence="15 16">
    <name type="scientific">Jaapia argillacea MUCL 33604</name>
    <dbReference type="NCBI Taxonomy" id="933084"/>
    <lineage>
        <taxon>Eukaryota</taxon>
        <taxon>Fungi</taxon>
        <taxon>Dikarya</taxon>
        <taxon>Basidiomycota</taxon>
        <taxon>Agaricomycotina</taxon>
        <taxon>Agaricomycetes</taxon>
        <taxon>Agaricomycetidae</taxon>
        <taxon>Jaapiales</taxon>
        <taxon>Jaapiaceae</taxon>
        <taxon>Jaapia</taxon>
    </lineage>
</organism>
<evidence type="ECO:0000256" key="13">
    <source>
        <dbReference type="SAM" id="MobiDB-lite"/>
    </source>
</evidence>
<dbReference type="Pfam" id="PF00149">
    <property type="entry name" value="Metallophos"/>
    <property type="match status" value="1"/>
</dbReference>
<dbReference type="Pfam" id="PF05011">
    <property type="entry name" value="DBR1"/>
    <property type="match status" value="1"/>
</dbReference>
<dbReference type="Gene3D" id="3.60.21.10">
    <property type="match status" value="1"/>
</dbReference>
<dbReference type="GO" id="GO:0000398">
    <property type="term" value="P:mRNA splicing, via spliceosome"/>
    <property type="evidence" value="ECO:0007669"/>
    <property type="project" value="TreeGrafter"/>
</dbReference>
<dbReference type="PANTHER" id="PTHR12849:SF0">
    <property type="entry name" value="LARIAT DEBRANCHING ENZYME"/>
    <property type="match status" value="1"/>
</dbReference>
<evidence type="ECO:0000256" key="5">
    <source>
        <dbReference type="ARBA" id="ARBA00006045"/>
    </source>
</evidence>
<evidence type="ECO:0000256" key="1">
    <source>
        <dbReference type="ARBA" id="ARBA00001936"/>
    </source>
</evidence>
<evidence type="ECO:0000256" key="7">
    <source>
        <dbReference type="ARBA" id="ARBA00022723"/>
    </source>
</evidence>
<dbReference type="SUPFAM" id="SSF56300">
    <property type="entry name" value="Metallo-dependent phosphatases"/>
    <property type="match status" value="1"/>
</dbReference>
<evidence type="ECO:0000256" key="4">
    <source>
        <dbReference type="ARBA" id="ARBA00004123"/>
    </source>
</evidence>
<dbReference type="AlphaFoldDB" id="A0A067PQP6"/>
<evidence type="ECO:0000256" key="11">
    <source>
        <dbReference type="ARBA" id="ARBA00023211"/>
    </source>
</evidence>
<keyword evidence="16" id="KW-1185">Reference proteome</keyword>
<dbReference type="InterPro" id="IPR004843">
    <property type="entry name" value="Calcineurin-like_PHP"/>
</dbReference>
<dbReference type="FunFam" id="3.60.21.10:FF:000035">
    <property type="entry name" value="Lariat debranching enzyme"/>
    <property type="match status" value="1"/>
</dbReference>
<dbReference type="InParanoid" id="A0A067PQP6"/>
<keyword evidence="8" id="KW-0378">Hydrolase</keyword>
<dbReference type="GO" id="GO:0008419">
    <property type="term" value="F:RNA lariat debranching enzyme activity"/>
    <property type="evidence" value="ECO:0007669"/>
    <property type="project" value="TreeGrafter"/>
</dbReference>
<accession>A0A067PQP6</accession>
<feature type="region of interest" description="Disordered" evidence="13">
    <location>
        <begin position="438"/>
        <end position="461"/>
    </location>
</feature>
<evidence type="ECO:0000259" key="14">
    <source>
        <dbReference type="SMART" id="SM01124"/>
    </source>
</evidence>
<evidence type="ECO:0000256" key="12">
    <source>
        <dbReference type="ARBA" id="ARBA00023242"/>
    </source>
</evidence>
<keyword evidence="12" id="KW-0539">Nucleus</keyword>
<evidence type="ECO:0000313" key="15">
    <source>
        <dbReference type="EMBL" id="KDQ56135.1"/>
    </source>
</evidence>
<dbReference type="PANTHER" id="PTHR12849">
    <property type="entry name" value="RNA LARIAT DEBRANCHING ENZYME"/>
    <property type="match status" value="1"/>
</dbReference>
<name>A0A067PQP6_9AGAM</name>
<dbReference type="GO" id="GO:0046872">
    <property type="term" value="F:metal ion binding"/>
    <property type="evidence" value="ECO:0007669"/>
    <property type="project" value="UniProtKB-KW"/>
</dbReference>
<evidence type="ECO:0000256" key="2">
    <source>
        <dbReference type="ARBA" id="ARBA00001947"/>
    </source>
</evidence>
<feature type="domain" description="Lariat debranching enzyme C-terminal" evidence="14">
    <location>
        <begin position="334"/>
        <end position="521"/>
    </location>
</feature>
<sequence length="523" mass="58614">MPSMKIAVEGCCHGELPKIYSEIQHLERQNNYKVDLLLVCGDFQAIRNERDLQCLAVPDKYRKLGEFYKYYTGEEAAPVLTIVIGGNHEASNFFWELYHGGWLASNIYFLGHAGCVQVNGVRIAGASGIFKGFDFKQGHWEKLPYDRSSMRSIYHIREFNVRRLSLLSTPSIFLSHDWPASIEHYGNLPSLLRMKKFLRQDIDSGKLGSPPMWGLLTTLKPDWWFAAHLHVRYEAAVRHGPQGGEDGGGEEVEGVEEGAKEIVKEVNPDEIVIDDDEDFADPPVAPTPSSAQPSKPAEPVPAAQPPQDHPPINPDEITIDEEEEEVIRPPPPPVAPERPQEPKVTKFLALDKCLPNRHFLEVIDIPISTEYASSSPQSSQSPKFTFDPEWLAITRAFHPWLSTGKTQPPFPDEKSAREMVREEMEWVRTHVYGIKGQWDGEGGGKAGSSDDMHEDKGKGKQLDTSFVGLEKLLKEITDCQVFSATAPPPDPQSPEKGQQPPFYPNPQTEAFCSMLGIQNKIVR</sequence>
<dbReference type="EMBL" id="KL197723">
    <property type="protein sequence ID" value="KDQ56135.1"/>
    <property type="molecule type" value="Genomic_DNA"/>
</dbReference>
<evidence type="ECO:0000256" key="6">
    <source>
        <dbReference type="ARBA" id="ARBA00022664"/>
    </source>
</evidence>
<dbReference type="Proteomes" id="UP000027265">
    <property type="component" value="Unassembled WGS sequence"/>
</dbReference>
<keyword evidence="10" id="KW-0408">Iron</keyword>
<comment type="cofactor">
    <cofactor evidence="1">
        <name>Mn(2+)</name>
        <dbReference type="ChEBI" id="CHEBI:29035"/>
    </cofactor>
</comment>
<evidence type="ECO:0000256" key="8">
    <source>
        <dbReference type="ARBA" id="ARBA00022801"/>
    </source>
</evidence>
<dbReference type="GO" id="GO:0005634">
    <property type="term" value="C:nucleus"/>
    <property type="evidence" value="ECO:0007669"/>
    <property type="project" value="UniProtKB-SubCell"/>
</dbReference>
<keyword evidence="7" id="KW-0479">Metal-binding</keyword>
<dbReference type="OrthoDB" id="407609at2759"/>
<evidence type="ECO:0000256" key="10">
    <source>
        <dbReference type="ARBA" id="ARBA00023004"/>
    </source>
</evidence>
<feature type="region of interest" description="Disordered" evidence="13">
    <location>
        <begin position="481"/>
        <end position="508"/>
    </location>
</feature>
<dbReference type="CDD" id="cd00844">
    <property type="entry name" value="MPP_Dbr1_N"/>
    <property type="match status" value="1"/>
</dbReference>
<comment type="cofactor">
    <cofactor evidence="3">
        <name>Fe(2+)</name>
        <dbReference type="ChEBI" id="CHEBI:29033"/>
    </cofactor>
</comment>
<feature type="compositionally biased region" description="Basic and acidic residues" evidence="13">
    <location>
        <begin position="448"/>
        <end position="461"/>
    </location>
</feature>
<feature type="compositionally biased region" description="Acidic residues" evidence="13">
    <location>
        <begin position="271"/>
        <end position="280"/>
    </location>
</feature>
<dbReference type="InterPro" id="IPR029052">
    <property type="entry name" value="Metallo-depent_PP-like"/>
</dbReference>
<feature type="compositionally biased region" description="Pro residues" evidence="13">
    <location>
        <begin position="296"/>
        <end position="313"/>
    </location>
</feature>
<gene>
    <name evidence="15" type="ORF">JAAARDRAFT_208336</name>
</gene>
<protein>
    <recommendedName>
        <fullName evidence="14">Lariat debranching enzyme C-terminal domain-containing protein</fullName>
    </recommendedName>
</protein>